<proteinExistence type="predicted"/>
<evidence type="ECO:0000256" key="1">
    <source>
        <dbReference type="SAM" id="MobiDB-lite"/>
    </source>
</evidence>
<evidence type="ECO:0000256" key="2">
    <source>
        <dbReference type="SAM" id="Phobius"/>
    </source>
</evidence>
<dbReference type="Proteomes" id="UP001187531">
    <property type="component" value="Unassembled WGS sequence"/>
</dbReference>
<gene>
    <name evidence="3" type="ORF">QYM36_014820</name>
</gene>
<evidence type="ECO:0000313" key="3">
    <source>
        <dbReference type="EMBL" id="KAK2706921.1"/>
    </source>
</evidence>
<feature type="compositionally biased region" description="Basic and acidic residues" evidence="1">
    <location>
        <begin position="307"/>
        <end position="318"/>
    </location>
</feature>
<organism evidence="3 4">
    <name type="scientific">Artemia franciscana</name>
    <name type="common">Brine shrimp</name>
    <name type="synonym">Artemia sanfranciscana</name>
    <dbReference type="NCBI Taxonomy" id="6661"/>
    <lineage>
        <taxon>Eukaryota</taxon>
        <taxon>Metazoa</taxon>
        <taxon>Ecdysozoa</taxon>
        <taxon>Arthropoda</taxon>
        <taxon>Crustacea</taxon>
        <taxon>Branchiopoda</taxon>
        <taxon>Anostraca</taxon>
        <taxon>Artemiidae</taxon>
        <taxon>Artemia</taxon>
    </lineage>
</organism>
<comment type="caution">
    <text evidence="3">The sequence shown here is derived from an EMBL/GenBank/DDBJ whole genome shotgun (WGS) entry which is preliminary data.</text>
</comment>
<feature type="non-terminal residue" evidence="3">
    <location>
        <position position="363"/>
    </location>
</feature>
<keyword evidence="2" id="KW-0472">Membrane</keyword>
<protein>
    <submittedName>
        <fullName evidence="3">Uncharacterized protein</fullName>
    </submittedName>
</protein>
<accession>A0AA88HJP2</accession>
<feature type="region of interest" description="Disordered" evidence="1">
    <location>
        <begin position="307"/>
        <end position="331"/>
    </location>
</feature>
<keyword evidence="4" id="KW-1185">Reference proteome</keyword>
<feature type="transmembrane region" description="Helical" evidence="2">
    <location>
        <begin position="237"/>
        <end position="257"/>
    </location>
</feature>
<keyword evidence="2" id="KW-1133">Transmembrane helix</keyword>
<sequence length="363" mass="41661">HMTKWYESEQLARSLARMKKKWAKAPKSPEYIQSLHDIHLAEIEEEDGIQAVLDDIGSYNKVHIVSCAGIAVWQLGLPKSLAIGIPVSCTGIATWKLIKKYIESEMGKWLKEEDDNHDNSNSKKMSHPKEENKAEISEEEIFGSSINKTTRHIEQELKIKKKTLGWPKIEKTVTKTCGEKNESENTTEKGNVTEKGYTVEIEKAEDEESTTENEYTPDNKILQEQIIMFTRETYKNAIKCLVIGIPVSCAGTAVWQLGLLKSLAIGIPVSCAGIATWKLIKKYKELEKDKWLREEHDRHDNLYSKRMSHQKEANKAEISEEEIFESSTNKTPRQMEQELKIKKKILDLEKIEIMVTKTDRENI</sequence>
<keyword evidence="2" id="KW-0812">Transmembrane</keyword>
<reference evidence="3" key="1">
    <citation type="submission" date="2023-07" db="EMBL/GenBank/DDBJ databases">
        <title>Chromosome-level genome assembly of Artemia franciscana.</title>
        <authorList>
            <person name="Jo E."/>
        </authorList>
    </citation>
    <scope>NUCLEOTIDE SEQUENCE</scope>
    <source>
        <tissue evidence="3">Whole body</tissue>
    </source>
</reference>
<name>A0AA88HJP2_ARTSF</name>
<feature type="region of interest" description="Disordered" evidence="1">
    <location>
        <begin position="112"/>
        <end position="136"/>
    </location>
</feature>
<feature type="non-terminal residue" evidence="3">
    <location>
        <position position="1"/>
    </location>
</feature>
<dbReference type="AlphaFoldDB" id="A0AA88HJP2"/>
<feature type="compositionally biased region" description="Basic and acidic residues" evidence="1">
    <location>
        <begin position="117"/>
        <end position="136"/>
    </location>
</feature>
<evidence type="ECO:0000313" key="4">
    <source>
        <dbReference type="Proteomes" id="UP001187531"/>
    </source>
</evidence>
<dbReference type="EMBL" id="JAVRJZ010000019">
    <property type="protein sequence ID" value="KAK2706921.1"/>
    <property type="molecule type" value="Genomic_DNA"/>
</dbReference>
<feature type="transmembrane region" description="Helical" evidence="2">
    <location>
        <begin position="263"/>
        <end position="280"/>
    </location>
</feature>